<dbReference type="InterPro" id="IPR038396">
    <property type="entry name" value="SpoIIAA-like_sf"/>
</dbReference>
<comment type="caution">
    <text evidence="1">The sequence shown here is derived from an EMBL/GenBank/DDBJ whole genome shotgun (WGS) entry which is preliminary data.</text>
</comment>
<dbReference type="EMBL" id="LQRT01000007">
    <property type="protein sequence ID" value="KZS41142.1"/>
    <property type="molecule type" value="Genomic_DNA"/>
</dbReference>
<evidence type="ECO:0000313" key="2">
    <source>
        <dbReference type="Proteomes" id="UP000076715"/>
    </source>
</evidence>
<reference evidence="1 2" key="1">
    <citation type="submission" date="2016-01" db="EMBL/GenBank/DDBJ databases">
        <title>The draft genome sequence of Aquimarina sp. RZW4-3-2.</title>
        <authorList>
            <person name="Wang Y."/>
        </authorList>
    </citation>
    <scope>NUCLEOTIDE SEQUENCE [LARGE SCALE GENOMIC DNA]</scope>
    <source>
        <strain evidence="1 2">RZW4-3-2</strain>
    </source>
</reference>
<protein>
    <recommendedName>
        <fullName evidence="3">STAS/SEC14 domain-containing protein</fullName>
    </recommendedName>
</protein>
<dbReference type="InterPro" id="IPR036513">
    <property type="entry name" value="STAS_dom_sf"/>
</dbReference>
<gene>
    <name evidence="1" type="ORF">AWE51_23620</name>
</gene>
<dbReference type="STRING" id="1642818.AWE51_23620"/>
<sequence>MIATYDLDFCHIQIYNDYLVVTMNEGITVVPEHQNIMPGLVEQHFKNKPFVYISNRIHSYSVNPTTHLKSSKIENLIGIAVVSDNTLQKNQTKIEKAFFSKAFEYFTTMEEALQWKDSMIKNHSH</sequence>
<dbReference type="SUPFAM" id="SSF52091">
    <property type="entry name" value="SpoIIaa-like"/>
    <property type="match status" value="1"/>
</dbReference>
<accession>A0A163B8Y0</accession>
<dbReference type="RefSeq" id="WP_066313018.1">
    <property type="nucleotide sequence ID" value="NZ_LQRT01000007.1"/>
</dbReference>
<dbReference type="AlphaFoldDB" id="A0A163B8Y0"/>
<evidence type="ECO:0008006" key="3">
    <source>
        <dbReference type="Google" id="ProtNLM"/>
    </source>
</evidence>
<evidence type="ECO:0000313" key="1">
    <source>
        <dbReference type="EMBL" id="KZS41142.1"/>
    </source>
</evidence>
<organism evidence="1 2">
    <name type="scientific">Aquimarina aggregata</name>
    <dbReference type="NCBI Taxonomy" id="1642818"/>
    <lineage>
        <taxon>Bacteria</taxon>
        <taxon>Pseudomonadati</taxon>
        <taxon>Bacteroidota</taxon>
        <taxon>Flavobacteriia</taxon>
        <taxon>Flavobacteriales</taxon>
        <taxon>Flavobacteriaceae</taxon>
        <taxon>Aquimarina</taxon>
    </lineage>
</organism>
<dbReference type="Gene3D" id="3.40.50.10600">
    <property type="entry name" value="SpoIIaa-like domains"/>
    <property type="match status" value="1"/>
</dbReference>
<name>A0A163B8Y0_9FLAO</name>
<dbReference type="Proteomes" id="UP000076715">
    <property type="component" value="Unassembled WGS sequence"/>
</dbReference>
<proteinExistence type="predicted"/>
<keyword evidence="2" id="KW-1185">Reference proteome</keyword>